<evidence type="ECO:0000256" key="6">
    <source>
        <dbReference type="ARBA" id="ARBA00022771"/>
    </source>
</evidence>
<dbReference type="InterPro" id="IPR000488">
    <property type="entry name" value="Death_dom"/>
</dbReference>
<protein>
    <recommendedName>
        <fullName evidence="1">non-specific serine/threonine protein kinase</fullName>
        <ecNumber evidence="1">2.7.11.1</ecNumber>
    </recommendedName>
</protein>
<dbReference type="InterPro" id="IPR006573">
    <property type="entry name" value="NHR_dom"/>
</dbReference>
<dbReference type="Gene3D" id="1.10.533.10">
    <property type="entry name" value="Death Domain, Fas"/>
    <property type="match status" value="1"/>
</dbReference>
<evidence type="ECO:0000259" key="13">
    <source>
        <dbReference type="PROSITE" id="PS50017"/>
    </source>
</evidence>
<name>A0A2R2MT40_LINAN</name>
<dbReference type="Gene3D" id="3.30.70.1390">
    <property type="entry name" value="ROC domain from the Parkinson's disease-associated leucine-rich repeat kinase 2"/>
    <property type="match status" value="2"/>
</dbReference>
<evidence type="ECO:0000256" key="10">
    <source>
        <dbReference type="ARBA" id="ARBA00047899"/>
    </source>
</evidence>
<feature type="region of interest" description="Disordered" evidence="12">
    <location>
        <begin position="282"/>
        <end position="334"/>
    </location>
</feature>
<dbReference type="InterPro" id="IPR036388">
    <property type="entry name" value="WH-like_DNA-bd_sf"/>
</dbReference>
<accession>A0A2R2MT40</accession>
<dbReference type="SMART" id="SM00005">
    <property type="entry name" value="DEATH"/>
    <property type="match status" value="1"/>
</dbReference>
<dbReference type="InParanoid" id="A0A2R2MT40"/>
<proteinExistence type="predicted"/>
<comment type="catalytic activity">
    <reaction evidence="10">
        <text>L-threonyl-[protein] + ATP = O-phospho-L-threonyl-[protein] + ADP + H(+)</text>
        <dbReference type="Rhea" id="RHEA:46608"/>
        <dbReference type="Rhea" id="RHEA-COMP:11060"/>
        <dbReference type="Rhea" id="RHEA-COMP:11605"/>
        <dbReference type="ChEBI" id="CHEBI:15378"/>
        <dbReference type="ChEBI" id="CHEBI:30013"/>
        <dbReference type="ChEBI" id="CHEBI:30616"/>
        <dbReference type="ChEBI" id="CHEBI:61977"/>
        <dbReference type="ChEBI" id="CHEBI:456216"/>
        <dbReference type="EC" id="2.7.11.1"/>
    </reaction>
</comment>
<evidence type="ECO:0000256" key="9">
    <source>
        <dbReference type="ARBA" id="ARBA00022840"/>
    </source>
</evidence>
<dbReference type="GO" id="GO:0005524">
    <property type="term" value="F:ATP binding"/>
    <property type="evidence" value="ECO:0007669"/>
    <property type="project" value="UniProtKB-KW"/>
</dbReference>
<evidence type="ECO:0000256" key="11">
    <source>
        <dbReference type="ARBA" id="ARBA00048679"/>
    </source>
</evidence>
<dbReference type="PANTHER" id="PTHR47508:SF4">
    <property type="match status" value="1"/>
</dbReference>
<keyword evidence="9" id="KW-0067">ATP-binding</keyword>
<feature type="domain" description="NHR" evidence="14">
    <location>
        <begin position="4"/>
        <end position="158"/>
    </location>
</feature>
<evidence type="ECO:0000259" key="14">
    <source>
        <dbReference type="PROSITE" id="PS51065"/>
    </source>
</evidence>
<dbReference type="CDD" id="cd08311">
    <property type="entry name" value="Death_p75NR"/>
    <property type="match status" value="1"/>
</dbReference>
<evidence type="ECO:0000256" key="3">
    <source>
        <dbReference type="ARBA" id="ARBA00022723"/>
    </source>
</evidence>
<dbReference type="GO" id="GO:0008270">
    <property type="term" value="F:zinc ion binding"/>
    <property type="evidence" value="ECO:0007669"/>
    <property type="project" value="UniProtKB-KW"/>
</dbReference>
<dbReference type="SUPFAM" id="SSF52540">
    <property type="entry name" value="P-loop containing nucleoside triphosphate hydrolases"/>
    <property type="match status" value="1"/>
</dbReference>
<evidence type="ECO:0000313" key="16">
    <source>
        <dbReference type="Proteomes" id="UP000085678"/>
    </source>
</evidence>
<reference evidence="17" key="1">
    <citation type="submission" date="2025-08" db="UniProtKB">
        <authorList>
            <consortium name="RefSeq"/>
        </authorList>
    </citation>
    <scope>IDENTIFICATION</scope>
    <source>
        <tissue evidence="17">Gonads</tissue>
    </source>
</reference>
<dbReference type="STRING" id="7574.A0A2R2MT40"/>
<evidence type="ECO:0000259" key="15">
    <source>
        <dbReference type="PROSITE" id="PS51424"/>
    </source>
</evidence>
<keyword evidence="16" id="KW-1185">Reference proteome</keyword>
<gene>
    <name evidence="17" type="primary">LOC106181321</name>
</gene>
<dbReference type="KEGG" id="lak:106181321"/>
<organism evidence="16 17">
    <name type="scientific">Lingula anatina</name>
    <name type="common">Brachiopod</name>
    <name type="synonym">Lingula unguis</name>
    <dbReference type="NCBI Taxonomy" id="7574"/>
    <lineage>
        <taxon>Eukaryota</taxon>
        <taxon>Metazoa</taxon>
        <taxon>Spiralia</taxon>
        <taxon>Lophotrochozoa</taxon>
        <taxon>Brachiopoda</taxon>
        <taxon>Linguliformea</taxon>
        <taxon>Lingulata</taxon>
        <taxon>Lingulida</taxon>
        <taxon>Linguloidea</taxon>
        <taxon>Lingulidae</taxon>
        <taxon>Lingula</taxon>
    </lineage>
</organism>
<feature type="compositionally biased region" description="Polar residues" evidence="12">
    <location>
        <begin position="316"/>
        <end position="325"/>
    </location>
</feature>
<dbReference type="Pfam" id="PF07177">
    <property type="entry name" value="Neuralized"/>
    <property type="match status" value="1"/>
</dbReference>
<dbReference type="Pfam" id="PF16095">
    <property type="entry name" value="COR-A"/>
    <property type="match status" value="1"/>
</dbReference>
<keyword evidence="7" id="KW-0418">Kinase</keyword>
<dbReference type="InterPro" id="IPR032171">
    <property type="entry name" value="COR-A"/>
</dbReference>
<dbReference type="Gene3D" id="1.10.10.10">
    <property type="entry name" value="Winged helix-like DNA-binding domain superfamily/Winged helix DNA-binding domain"/>
    <property type="match status" value="1"/>
</dbReference>
<keyword evidence="2" id="KW-0808">Transferase</keyword>
<feature type="domain" description="Death" evidence="13">
    <location>
        <begin position="959"/>
        <end position="1027"/>
    </location>
</feature>
<dbReference type="Pfam" id="PF00531">
    <property type="entry name" value="Death"/>
    <property type="match status" value="1"/>
</dbReference>
<dbReference type="OrthoDB" id="6078042at2759"/>
<dbReference type="PROSITE" id="PS51065">
    <property type="entry name" value="NHR"/>
    <property type="match status" value="1"/>
</dbReference>
<dbReference type="FunFam" id="2.60.120.920:FF:000005">
    <property type="entry name" value="Putative E3 ubiquitin-protein ligase NEURL1B"/>
    <property type="match status" value="1"/>
</dbReference>
<evidence type="ECO:0000256" key="5">
    <source>
        <dbReference type="ARBA" id="ARBA00022741"/>
    </source>
</evidence>
<dbReference type="GeneID" id="106181321"/>
<evidence type="ECO:0000256" key="8">
    <source>
        <dbReference type="ARBA" id="ARBA00022833"/>
    </source>
</evidence>
<dbReference type="SMART" id="SM00588">
    <property type="entry name" value="NEUZ"/>
    <property type="match status" value="1"/>
</dbReference>
<keyword evidence="6" id="KW-0863">Zinc-finger</keyword>
<dbReference type="AlphaFoldDB" id="A0A2R2MT40"/>
<keyword evidence="4" id="KW-0677">Repeat</keyword>
<dbReference type="InterPro" id="IPR011029">
    <property type="entry name" value="DEATH-like_dom_sf"/>
</dbReference>
<evidence type="ECO:0000256" key="2">
    <source>
        <dbReference type="ARBA" id="ARBA00022679"/>
    </source>
</evidence>
<dbReference type="GO" id="GO:0016301">
    <property type="term" value="F:kinase activity"/>
    <property type="evidence" value="ECO:0007669"/>
    <property type="project" value="UniProtKB-KW"/>
</dbReference>
<evidence type="ECO:0000313" key="17">
    <source>
        <dbReference type="RefSeq" id="XP_023933435.1"/>
    </source>
</evidence>
<dbReference type="GO" id="GO:0007165">
    <property type="term" value="P:signal transduction"/>
    <property type="evidence" value="ECO:0007669"/>
    <property type="project" value="InterPro"/>
</dbReference>
<dbReference type="Proteomes" id="UP000085678">
    <property type="component" value="Unplaced"/>
</dbReference>
<dbReference type="PROSITE" id="PS51424">
    <property type="entry name" value="ROC"/>
    <property type="match status" value="1"/>
</dbReference>
<keyword evidence="5" id="KW-0547">Nucleotide-binding</keyword>
<dbReference type="Gene3D" id="3.40.50.300">
    <property type="entry name" value="P-loop containing nucleotide triphosphate hydrolases"/>
    <property type="match status" value="1"/>
</dbReference>
<keyword evidence="8" id="KW-0862">Zinc</keyword>
<dbReference type="InterPro" id="IPR020859">
    <property type="entry name" value="ROC"/>
</dbReference>
<evidence type="ECO:0000256" key="1">
    <source>
        <dbReference type="ARBA" id="ARBA00012513"/>
    </source>
</evidence>
<dbReference type="SUPFAM" id="SSF47986">
    <property type="entry name" value="DEATH domain"/>
    <property type="match status" value="1"/>
</dbReference>
<keyword evidence="3" id="KW-0479">Metal-binding</keyword>
<dbReference type="PROSITE" id="PS50017">
    <property type="entry name" value="DEATH_DOMAIN"/>
    <property type="match status" value="1"/>
</dbReference>
<dbReference type="Gene3D" id="2.60.120.920">
    <property type="match status" value="1"/>
</dbReference>
<feature type="domain" description="Roc" evidence="15">
    <location>
        <begin position="183"/>
        <end position="546"/>
    </location>
</feature>
<dbReference type="InterPro" id="IPR027417">
    <property type="entry name" value="P-loop_NTPase"/>
</dbReference>
<dbReference type="PANTHER" id="PTHR47508">
    <property type="entry name" value="SAM DOMAIN-CONTAINING PROTEIN-RELATED"/>
    <property type="match status" value="1"/>
</dbReference>
<dbReference type="RefSeq" id="XP_023933435.1">
    <property type="nucleotide sequence ID" value="XM_024077667.1"/>
</dbReference>
<dbReference type="InterPro" id="IPR043136">
    <property type="entry name" value="B30.2/SPRY_sf"/>
</dbReference>
<evidence type="ECO:0000256" key="12">
    <source>
        <dbReference type="SAM" id="MobiDB-lite"/>
    </source>
</evidence>
<dbReference type="EC" id="2.7.11.1" evidence="1"/>
<comment type="catalytic activity">
    <reaction evidence="11">
        <text>L-seryl-[protein] + ATP = O-phospho-L-seryl-[protein] + ADP + H(+)</text>
        <dbReference type="Rhea" id="RHEA:17989"/>
        <dbReference type="Rhea" id="RHEA-COMP:9863"/>
        <dbReference type="Rhea" id="RHEA-COMP:11604"/>
        <dbReference type="ChEBI" id="CHEBI:15378"/>
        <dbReference type="ChEBI" id="CHEBI:29999"/>
        <dbReference type="ChEBI" id="CHEBI:30616"/>
        <dbReference type="ChEBI" id="CHEBI:83421"/>
        <dbReference type="ChEBI" id="CHEBI:456216"/>
        <dbReference type="EC" id="2.7.11.1"/>
    </reaction>
</comment>
<evidence type="ECO:0000256" key="7">
    <source>
        <dbReference type="ARBA" id="ARBA00022777"/>
    </source>
</evidence>
<feature type="compositionally biased region" description="Basic and acidic residues" evidence="12">
    <location>
        <begin position="296"/>
        <end position="309"/>
    </location>
</feature>
<dbReference type="Pfam" id="PF08477">
    <property type="entry name" value="Roc"/>
    <property type="match status" value="1"/>
</dbReference>
<evidence type="ECO:0000256" key="4">
    <source>
        <dbReference type="ARBA" id="ARBA00022737"/>
    </source>
</evidence>
<sequence length="1037" mass="117957">MHIKPRFHRIHGTAVVLSEDQTVATRKEHFCNGIAFSSQPVKINEKLCIEVSHRSEWSGAIRIGLTSNDPAKLNPASLPRYVCPDLTNKPGYWARGVSEQYAKNGNHITFYINEEGQLHYFVNNEHRGVLLNALPTNIPLWVVFDIYGNTDSVKFITPDETPVEIIARGPDAMQAFQKASESGTQPLFRTRLMLLGRDGVGKTSLKKALIGQRHDTSEQSTDGIDLSASCSFNLRDRKSWQLAIKGGKEELEQGGEKAHDLEEEYYQALATNIVQELLYKKKQREKDSNEKASQSDNKRNNKLRPESRGERRKSKNSGLASSGNSPGTGGGDFSLQEELLKEMPERVVQLVQEKWKEKQTNQSTAPTANTPSTAGKNIILNIWDFAGQAVYYTTHQVFLSSRAVYVIVFNLCLDLDAPAKMVVEGEEEQSQGAENELSNLGYMDFWMSSIHAHAAQNTRNSVDNMTLSPPILIVGTHRDSLSDNPEERQKLVEEKFKRIREILMNKSYQRHVVNLTFAVENNLPEGQKDEQLIQLRQYIEEVASREPYMGEQMPIKWLKFEQLVEKLVEQGTNFVTLEQIREVASDAGITSDSELKTVLEFHHDLGVIIYYGEMATLDNTLRNTVILKPQWLIDMFKRVITVVEKKEQWGVYVDSWNRLEHDGVLEGRLIDHMWKDYLDQKPALLGLMEKFDLICPCLPPKHQSQENSTNPPEVYYVPSLLKKCPIGSDNLFIVKEKDVVFYLDFNGFLPDGLFHRLLTRASRWCQECGGIMPKLYYRKARFYLDSEHDFILEMEPMLVARIKVCVLRVAELEDSDVSSLGTQGEKALPAPDITATAKVRNFLDSSLSDLREMWMKRISYKAVVECHCEKKQKVQHFLNLDECLSNKIVCCDHRRIKTNQYRKWFPSPTRIVKEGPILPESITEEGGLTYIHNLEVQKGSELPSWVKGAAKLLNGGSEGRDWTALAKRLGYKKNKIEMFNNDLNPALSLLTDWIISSGNTALSVDMLVTYLEQMHCDDVVDIILKGSRRRILPGLGN</sequence>